<reference evidence="1" key="1">
    <citation type="submission" date="2020-04" db="EMBL/GenBank/DDBJ databases">
        <authorList>
            <person name="Chiriac C."/>
            <person name="Salcher M."/>
            <person name="Ghai R."/>
            <person name="Kavagutti S V."/>
        </authorList>
    </citation>
    <scope>NUCLEOTIDE SEQUENCE</scope>
</reference>
<sequence length="66" mass="7585">MREMTIRIFLNNIDLRCTIEVNGTNYDNGFEIVSAYLSDSDINIVDLLDEVELSKAVYIKLKLSEL</sequence>
<name>A0A6J5MNY6_9CAUD</name>
<proteinExistence type="predicted"/>
<protein>
    <submittedName>
        <fullName evidence="1">Uncharacterized protein</fullName>
    </submittedName>
</protein>
<organism evidence="1">
    <name type="scientific">uncultured Caudovirales phage</name>
    <dbReference type="NCBI Taxonomy" id="2100421"/>
    <lineage>
        <taxon>Viruses</taxon>
        <taxon>Duplodnaviria</taxon>
        <taxon>Heunggongvirae</taxon>
        <taxon>Uroviricota</taxon>
        <taxon>Caudoviricetes</taxon>
        <taxon>Peduoviridae</taxon>
        <taxon>Maltschvirus</taxon>
        <taxon>Maltschvirus maltsch</taxon>
    </lineage>
</organism>
<accession>A0A6J5MNY6</accession>
<gene>
    <name evidence="1" type="ORF">UFOVP514_25</name>
</gene>
<evidence type="ECO:0000313" key="1">
    <source>
        <dbReference type="EMBL" id="CAB4147347.1"/>
    </source>
</evidence>
<dbReference type="EMBL" id="LR796477">
    <property type="protein sequence ID" value="CAB4147347.1"/>
    <property type="molecule type" value="Genomic_DNA"/>
</dbReference>